<reference evidence="1 2" key="1">
    <citation type="submission" date="2014-09" db="EMBL/GenBank/DDBJ databases">
        <title>Genome sequence of Sinomonas sp. MUSC 117.</title>
        <authorList>
            <person name="Lee L.-H."/>
        </authorList>
    </citation>
    <scope>NUCLEOTIDE SEQUENCE [LARGE SCALE GENOMIC DNA]</scope>
    <source>
        <strain evidence="1 2">MUSC 117</strain>
    </source>
</reference>
<sequence length="126" mass="12786">MAAALPRPSDPLGLAAALAADPEAGALAPEEFAALHRRIWRRLATDLAGALAGSMDAAQLAEYAAAAHYQDVHPGTGDHTRAWIGANLPPDAAATAARLIRQAVMDAAQSIRTHPSPGPGGRGGNA</sequence>
<organism evidence="1 2">
    <name type="scientific">Sinomonas humi</name>
    <dbReference type="NCBI Taxonomy" id="1338436"/>
    <lineage>
        <taxon>Bacteria</taxon>
        <taxon>Bacillati</taxon>
        <taxon>Actinomycetota</taxon>
        <taxon>Actinomycetes</taxon>
        <taxon>Micrococcales</taxon>
        <taxon>Micrococcaceae</taxon>
        <taxon>Sinomonas</taxon>
    </lineage>
</organism>
<protein>
    <submittedName>
        <fullName evidence="1">Uncharacterized protein</fullName>
    </submittedName>
</protein>
<proteinExistence type="predicted"/>
<dbReference type="RefSeq" id="WP_043128208.1">
    <property type="nucleotide sequence ID" value="NZ_JTDL01000154.1"/>
</dbReference>
<dbReference type="EMBL" id="JTDL01000154">
    <property type="protein sequence ID" value="KHL00272.1"/>
    <property type="molecule type" value="Genomic_DNA"/>
</dbReference>
<evidence type="ECO:0000313" key="2">
    <source>
        <dbReference type="Proteomes" id="UP000030982"/>
    </source>
</evidence>
<accession>A0A0B2AF36</accession>
<comment type="caution">
    <text evidence="1">The sequence shown here is derived from an EMBL/GenBank/DDBJ whole genome shotgun (WGS) entry which is preliminary data.</text>
</comment>
<dbReference type="AlphaFoldDB" id="A0A0B2AF36"/>
<dbReference type="Proteomes" id="UP000030982">
    <property type="component" value="Unassembled WGS sequence"/>
</dbReference>
<evidence type="ECO:0000313" key="1">
    <source>
        <dbReference type="EMBL" id="KHL00272.1"/>
    </source>
</evidence>
<gene>
    <name evidence="1" type="ORF">LK10_20605</name>
</gene>
<name>A0A0B2AF36_9MICC</name>
<keyword evidence="2" id="KW-1185">Reference proteome</keyword>